<evidence type="ECO:0000256" key="9">
    <source>
        <dbReference type="PIRSR" id="PIRSR000485-1"/>
    </source>
</evidence>
<keyword evidence="7 11" id="KW-0408">Iron</keyword>
<gene>
    <name evidence="7" type="primary">purF</name>
    <name evidence="13" type="ORF">DRP53_02025</name>
</gene>
<accession>A0A660SMP9</accession>
<dbReference type="SUPFAM" id="SSF56235">
    <property type="entry name" value="N-terminal nucleophile aminohydrolases (Ntn hydrolases)"/>
    <property type="match status" value="1"/>
</dbReference>
<dbReference type="PANTHER" id="PTHR11907">
    <property type="entry name" value="AMIDOPHOSPHORIBOSYLTRANSFERASE"/>
    <property type="match status" value="1"/>
</dbReference>
<dbReference type="InterPro" id="IPR005854">
    <property type="entry name" value="PurF"/>
</dbReference>
<feature type="binding site" evidence="7 11">
    <location>
        <position position="447"/>
    </location>
    <ligand>
        <name>[4Fe-4S] cluster</name>
        <dbReference type="ChEBI" id="CHEBI:49883"/>
    </ligand>
</feature>
<dbReference type="GO" id="GO:0004044">
    <property type="term" value="F:amidophosphoribosyltransferase activity"/>
    <property type="evidence" value="ECO:0007669"/>
    <property type="project" value="UniProtKB-UniRule"/>
</dbReference>
<feature type="binding site" evidence="7 10">
    <location>
        <position position="357"/>
    </location>
    <ligand>
        <name>Mg(2+)</name>
        <dbReference type="ChEBI" id="CHEBI:18420"/>
    </ligand>
</feature>
<dbReference type="InterPro" id="IPR017932">
    <property type="entry name" value="GATase_2_dom"/>
</dbReference>
<dbReference type="GO" id="GO:0009113">
    <property type="term" value="P:purine nucleobase biosynthetic process"/>
    <property type="evidence" value="ECO:0007669"/>
    <property type="project" value="UniProtKB-UniRule"/>
</dbReference>
<evidence type="ECO:0000256" key="5">
    <source>
        <dbReference type="ARBA" id="ARBA00022755"/>
    </source>
</evidence>
<organism evidence="13 14">
    <name type="scientific">candidate division WOR-3 bacterium</name>
    <dbReference type="NCBI Taxonomy" id="2052148"/>
    <lineage>
        <taxon>Bacteria</taxon>
        <taxon>Bacteria division WOR-3</taxon>
    </lineage>
</organism>
<keyword evidence="7 10" id="KW-0460">Magnesium</keyword>
<dbReference type="PROSITE" id="PS51278">
    <property type="entry name" value="GATASE_TYPE_2"/>
    <property type="match status" value="1"/>
</dbReference>
<evidence type="ECO:0000256" key="4">
    <source>
        <dbReference type="ARBA" id="ARBA00022679"/>
    </source>
</evidence>
<dbReference type="InterPro" id="IPR029055">
    <property type="entry name" value="Ntn_hydrolases_N"/>
</dbReference>
<evidence type="ECO:0000259" key="12">
    <source>
        <dbReference type="PROSITE" id="PS51278"/>
    </source>
</evidence>
<evidence type="ECO:0000256" key="3">
    <source>
        <dbReference type="ARBA" id="ARBA00022676"/>
    </source>
</evidence>
<comment type="cofactor">
    <cofactor evidence="7 10">
        <name>Mg(2+)</name>
        <dbReference type="ChEBI" id="CHEBI:18420"/>
    </cofactor>
    <text evidence="7 10">Binds 1 Mg(2+) ion per subunit.</text>
</comment>
<dbReference type="NCBIfam" id="TIGR01134">
    <property type="entry name" value="purF"/>
    <property type="match status" value="1"/>
</dbReference>
<feature type="binding site" evidence="7 11">
    <location>
        <position position="444"/>
    </location>
    <ligand>
        <name>[4Fe-4S] cluster</name>
        <dbReference type="ChEBI" id="CHEBI:49883"/>
    </ligand>
</feature>
<dbReference type="CDD" id="cd06223">
    <property type="entry name" value="PRTases_typeI"/>
    <property type="match status" value="1"/>
</dbReference>
<dbReference type="CDD" id="cd00715">
    <property type="entry name" value="GPATase_N"/>
    <property type="match status" value="1"/>
</dbReference>
<dbReference type="Gene3D" id="3.60.20.10">
    <property type="entry name" value="Glutamine Phosphoribosylpyrophosphate, subunit 1, domain 1"/>
    <property type="match status" value="1"/>
</dbReference>
<comment type="similarity">
    <text evidence="2 7 8">In the C-terminal section; belongs to the purine/pyrimidine phosphoribosyltransferase family.</text>
</comment>
<evidence type="ECO:0000256" key="11">
    <source>
        <dbReference type="PIRSR" id="PIRSR000485-3"/>
    </source>
</evidence>
<feature type="binding site" evidence="7 11">
    <location>
        <position position="394"/>
    </location>
    <ligand>
        <name>[4Fe-4S] cluster</name>
        <dbReference type="ChEBI" id="CHEBI:49883"/>
    </ligand>
</feature>
<dbReference type="Pfam" id="PF13522">
    <property type="entry name" value="GATase_6"/>
    <property type="match status" value="1"/>
</dbReference>
<keyword evidence="4 7" id="KW-0808">Transferase</keyword>
<evidence type="ECO:0000313" key="14">
    <source>
        <dbReference type="Proteomes" id="UP000268469"/>
    </source>
</evidence>
<dbReference type="Gene3D" id="3.40.50.2020">
    <property type="match status" value="1"/>
</dbReference>
<name>A0A660SMP9_UNCW3</name>
<dbReference type="SUPFAM" id="SSF53271">
    <property type="entry name" value="PRTase-like"/>
    <property type="match status" value="1"/>
</dbReference>
<keyword evidence="7 11" id="KW-0411">Iron-sulfur</keyword>
<comment type="pathway">
    <text evidence="1 7 8">Purine metabolism; IMP biosynthesis via de novo pathway; N(1)-(5-phospho-D-ribosyl)glycinamide from 5-phospho-alpha-D-ribose 1-diphosphate: step 1/2.</text>
</comment>
<evidence type="ECO:0000256" key="6">
    <source>
        <dbReference type="ARBA" id="ARBA00022962"/>
    </source>
</evidence>
<dbReference type="InterPro" id="IPR029057">
    <property type="entry name" value="PRTase-like"/>
</dbReference>
<feature type="domain" description="Glutamine amidotransferase type-2" evidence="12">
    <location>
        <begin position="2"/>
        <end position="229"/>
    </location>
</feature>
<comment type="function">
    <text evidence="7">Catalyzes the formation of phosphoribosylamine from phosphoribosylpyrophosphate (PRPP) and glutamine.</text>
</comment>
<keyword evidence="3 7" id="KW-0328">Glycosyltransferase</keyword>
<dbReference type="HAMAP" id="MF_01931">
    <property type="entry name" value="PurF"/>
    <property type="match status" value="1"/>
</dbReference>
<dbReference type="EMBL" id="QNBE01000012">
    <property type="protein sequence ID" value="RKX71291.1"/>
    <property type="molecule type" value="Genomic_DNA"/>
</dbReference>
<evidence type="ECO:0000313" key="13">
    <source>
        <dbReference type="EMBL" id="RKX71291.1"/>
    </source>
</evidence>
<evidence type="ECO:0000256" key="7">
    <source>
        <dbReference type="HAMAP-Rule" id="MF_01931"/>
    </source>
</evidence>
<keyword evidence="7" id="KW-0004">4Fe-4S</keyword>
<feature type="binding site" evidence="7 10">
    <location>
        <position position="358"/>
    </location>
    <ligand>
        <name>Mg(2+)</name>
        <dbReference type="ChEBI" id="CHEBI:18420"/>
    </ligand>
</feature>
<sequence length="475" mass="52527">MCGVVGIYGRHDAVEAIYTSLLAIQHRGQDSAGIATLEEGFHLKKGNGLVLNVFNAKNMARLKGSLGIGHVRYPTIGSLGTEDAQPFIVNTPFGIALAHNGNLVNFFELREKLIKRYFRYLNSNCDAEVILNLFARELSQEPLGELTPGSIFNALDRIYDEMIGSYSVVAIIARVGMLAFRDPHGIKPLVLGRRDSSFAIASESVVFDHLGYEFIGDVEPGEAVFINLNGELVRKKIRVAAPAPCIFEYVYFARPDSIIDGIGVYEARLRLGRELAGAVRKAGIEPDVVFPVPDTARAAVTTLAEELGIKHREGLIKNRYIGRTFIMPTQKKRKVSIRFKLNPIRSEIEGKKVLVVDDSIVRGNTASEIIQLIRDAGASAVYYASYSPPLRYPCLYGIDMQTRGEFVARGKTVEEVERIIGADRLIYQSIEGLIRGVGMGRNFCTGCFTGEYPTPIPPRMAEQIEAQRLKVKEEV</sequence>
<reference evidence="13 14" key="1">
    <citation type="submission" date="2018-06" db="EMBL/GenBank/DDBJ databases">
        <title>Extensive metabolic versatility and redundancy in microbially diverse, dynamic hydrothermal sediments.</title>
        <authorList>
            <person name="Dombrowski N."/>
            <person name="Teske A."/>
            <person name="Baker B.J."/>
        </authorList>
    </citation>
    <scope>NUCLEOTIDE SEQUENCE [LARGE SCALE GENOMIC DNA]</scope>
    <source>
        <strain evidence="13">B36_G15</strain>
    </source>
</reference>
<evidence type="ECO:0000256" key="8">
    <source>
        <dbReference type="PIRNR" id="PIRNR000485"/>
    </source>
</evidence>
<comment type="catalytic activity">
    <reaction evidence="7 8">
        <text>5-phospho-beta-D-ribosylamine + L-glutamate + diphosphate = 5-phospho-alpha-D-ribose 1-diphosphate + L-glutamine + H2O</text>
        <dbReference type="Rhea" id="RHEA:14905"/>
        <dbReference type="ChEBI" id="CHEBI:15377"/>
        <dbReference type="ChEBI" id="CHEBI:29985"/>
        <dbReference type="ChEBI" id="CHEBI:33019"/>
        <dbReference type="ChEBI" id="CHEBI:58017"/>
        <dbReference type="ChEBI" id="CHEBI:58359"/>
        <dbReference type="ChEBI" id="CHEBI:58681"/>
        <dbReference type="EC" id="2.4.2.14"/>
    </reaction>
</comment>
<feature type="binding site" evidence="7 10">
    <location>
        <position position="295"/>
    </location>
    <ligand>
        <name>Mg(2+)</name>
        <dbReference type="ChEBI" id="CHEBI:18420"/>
    </ligand>
</feature>
<evidence type="ECO:0000256" key="10">
    <source>
        <dbReference type="PIRSR" id="PIRSR000485-2"/>
    </source>
</evidence>
<evidence type="ECO:0000256" key="1">
    <source>
        <dbReference type="ARBA" id="ARBA00005209"/>
    </source>
</evidence>
<feature type="active site" description="Nucleophile" evidence="7 9">
    <location>
        <position position="2"/>
    </location>
</feature>
<evidence type="ECO:0000256" key="2">
    <source>
        <dbReference type="ARBA" id="ARBA00010138"/>
    </source>
</evidence>
<protein>
    <recommendedName>
        <fullName evidence="7">Amidophosphoribosyltransferase</fullName>
        <shortName evidence="7">ATase</shortName>
        <ecNumber evidence="7">2.4.2.14</ecNumber>
    </recommendedName>
    <alternativeName>
        <fullName evidence="7">Glutamine phosphoribosylpyrophosphate amidotransferase</fullName>
        <shortName evidence="7">GPATase</shortName>
    </alternativeName>
</protein>
<dbReference type="Pfam" id="PF00156">
    <property type="entry name" value="Pribosyltran"/>
    <property type="match status" value="1"/>
</dbReference>
<feature type="binding site" evidence="7 11">
    <location>
        <position position="245"/>
    </location>
    <ligand>
        <name>[4Fe-4S] cluster</name>
        <dbReference type="ChEBI" id="CHEBI:49883"/>
    </ligand>
</feature>
<dbReference type="GO" id="GO:0006189">
    <property type="term" value="P:'de novo' IMP biosynthetic process"/>
    <property type="evidence" value="ECO:0007669"/>
    <property type="project" value="UniProtKB-UniRule"/>
</dbReference>
<proteinExistence type="inferred from homology"/>
<keyword evidence="7 10" id="KW-0479">Metal-binding</keyword>
<dbReference type="EC" id="2.4.2.14" evidence="7"/>
<dbReference type="GO" id="GO:0051539">
    <property type="term" value="F:4 iron, 4 sulfur cluster binding"/>
    <property type="evidence" value="ECO:0007669"/>
    <property type="project" value="UniProtKB-KW"/>
</dbReference>
<dbReference type="UniPathway" id="UPA00074">
    <property type="reaction ID" value="UER00124"/>
</dbReference>
<dbReference type="AlphaFoldDB" id="A0A660SMP9"/>
<dbReference type="InterPro" id="IPR035584">
    <property type="entry name" value="PurF_N"/>
</dbReference>
<dbReference type="InterPro" id="IPR000836">
    <property type="entry name" value="PRTase_dom"/>
</dbReference>
<dbReference type="GO" id="GO:0000287">
    <property type="term" value="F:magnesium ion binding"/>
    <property type="evidence" value="ECO:0007669"/>
    <property type="project" value="UniProtKB-UniRule"/>
</dbReference>
<dbReference type="Proteomes" id="UP000268469">
    <property type="component" value="Unassembled WGS sequence"/>
</dbReference>
<dbReference type="PIRSF" id="PIRSF000485">
    <property type="entry name" value="Amd_phspho_trans"/>
    <property type="match status" value="1"/>
</dbReference>
<comment type="caution">
    <text evidence="13">The sequence shown here is derived from an EMBL/GenBank/DDBJ whole genome shotgun (WGS) entry which is preliminary data.</text>
</comment>
<keyword evidence="5 7" id="KW-0658">Purine biosynthesis</keyword>
<comment type="cofactor">
    <cofactor evidence="7 11">
        <name>[4Fe-4S] cluster</name>
        <dbReference type="ChEBI" id="CHEBI:49883"/>
    </cofactor>
    <text evidence="7 11">Binds 1 [4Fe-4S] cluster per subunit.</text>
</comment>
<keyword evidence="6 7" id="KW-0315">Glutamine amidotransferase</keyword>